<feature type="transmembrane region" description="Helical" evidence="2">
    <location>
        <begin position="490"/>
        <end position="509"/>
    </location>
</feature>
<dbReference type="InterPro" id="IPR004147">
    <property type="entry name" value="ABC1_dom"/>
</dbReference>
<dbReference type="Proteomes" id="UP000319817">
    <property type="component" value="Chromosome"/>
</dbReference>
<dbReference type="OrthoDB" id="9795390at2"/>
<dbReference type="Pfam" id="PF03109">
    <property type="entry name" value="ABC1"/>
    <property type="match status" value="1"/>
</dbReference>
<name>A0A517NXR9_9BACT</name>
<feature type="domain" description="Protein kinase" evidence="3">
    <location>
        <begin position="116"/>
        <end position="447"/>
    </location>
</feature>
<keyword evidence="2" id="KW-0812">Transmembrane</keyword>
<keyword evidence="2" id="KW-0472">Membrane</keyword>
<dbReference type="PANTHER" id="PTHR10566:SF113">
    <property type="entry name" value="PROTEIN ACTIVITY OF BC1 COMPLEX KINASE 7, CHLOROPLASTIC"/>
    <property type="match status" value="1"/>
</dbReference>
<dbReference type="PANTHER" id="PTHR10566">
    <property type="entry name" value="CHAPERONE-ACTIVITY OF BC1 COMPLEX CABC1 -RELATED"/>
    <property type="match status" value="1"/>
</dbReference>
<keyword evidence="4" id="KW-0808">Transferase</keyword>
<dbReference type="RefSeq" id="WP_145419676.1">
    <property type="nucleotide sequence ID" value="NZ_CP036526.1"/>
</dbReference>
<dbReference type="CDD" id="cd05121">
    <property type="entry name" value="ABC1_ADCK3-like"/>
    <property type="match status" value="1"/>
</dbReference>
<comment type="similarity">
    <text evidence="1">Belongs to the protein kinase superfamily. ADCK protein kinase family.</text>
</comment>
<evidence type="ECO:0000313" key="5">
    <source>
        <dbReference type="Proteomes" id="UP000319817"/>
    </source>
</evidence>
<gene>
    <name evidence="4" type="primary">ubiB_2</name>
    <name evidence="4" type="ORF">K239x_39240</name>
</gene>
<keyword evidence="2" id="KW-1133">Transmembrane helix</keyword>
<keyword evidence="5" id="KW-1185">Reference proteome</keyword>
<evidence type="ECO:0000256" key="1">
    <source>
        <dbReference type="ARBA" id="ARBA00009670"/>
    </source>
</evidence>
<evidence type="ECO:0000313" key="4">
    <source>
        <dbReference type="EMBL" id="QDT11922.1"/>
    </source>
</evidence>
<protein>
    <recommendedName>
        <fullName evidence="3">Protein kinase domain-containing protein</fullName>
    </recommendedName>
</protein>
<dbReference type="EMBL" id="CP036526">
    <property type="protein sequence ID" value="QDT11922.1"/>
    <property type="molecule type" value="Genomic_DNA"/>
</dbReference>
<proteinExistence type="inferred from homology"/>
<feature type="transmembrane region" description="Helical" evidence="2">
    <location>
        <begin position="515"/>
        <end position="538"/>
    </location>
</feature>
<dbReference type="AlphaFoldDB" id="A0A517NXR9"/>
<dbReference type="InterPro" id="IPR050154">
    <property type="entry name" value="UbiB_kinase"/>
</dbReference>
<dbReference type="GO" id="GO:0005524">
    <property type="term" value="F:ATP binding"/>
    <property type="evidence" value="ECO:0007669"/>
    <property type="project" value="InterPro"/>
</dbReference>
<sequence length="546" mass="59384">MLKTLTADTAHYGKLSALLWKHGRHDLAKQLGWTSDSGSPSEKSSTAEECAQDIERLGAAYIKLAQIASTRQDILPPEYIEAFGRLQDDVESVAIEEIEAAITGGLGAKPSTLFAEFDRRPLATASIGQVHRAKLHDGREVVVKVRRPDIVDEANEQLGSLKRLAAKIDESTDIGKEFRFCTLVGAVEYALINELDYRFEANHLQHLAENLKEFAHIRVPQPIPQMVCENVLVMEYLSGPAIKDVSGVVLNELDTAAIADTIVRAYLKQILIDGLFHADPHPGNLVLHDKTKIGLLDGGMVVNLPPMLRREIAALLLAFSEGEGERAATIAARIAKTDADYDSKSFRTMAARIVASPNDGGFESMSLGRTLVEFLNVSGRHGVVLPFEVILLSKAFLQLETTLETLNPGQDAKALIRGYTYELLADRASKQLSVGQMAAAALDSAELASHLPSRMNEITRLVSENQLRVKVDAIDEVALLAGMRKIANRITSGLIVAAMIVAASLIMRVETGSTLLGYPTLAIVFFLMSAAIGLVLVYKAMFGDEH</sequence>
<organism evidence="4 5">
    <name type="scientific">Stieleria marina</name>
    <dbReference type="NCBI Taxonomy" id="1930275"/>
    <lineage>
        <taxon>Bacteria</taxon>
        <taxon>Pseudomonadati</taxon>
        <taxon>Planctomycetota</taxon>
        <taxon>Planctomycetia</taxon>
        <taxon>Pirellulales</taxon>
        <taxon>Pirellulaceae</taxon>
        <taxon>Stieleria</taxon>
    </lineage>
</organism>
<dbReference type="SUPFAM" id="SSF56112">
    <property type="entry name" value="Protein kinase-like (PK-like)"/>
    <property type="match status" value="1"/>
</dbReference>
<dbReference type="PROSITE" id="PS50011">
    <property type="entry name" value="PROTEIN_KINASE_DOM"/>
    <property type="match status" value="1"/>
</dbReference>
<dbReference type="GO" id="GO:0004672">
    <property type="term" value="F:protein kinase activity"/>
    <property type="evidence" value="ECO:0007669"/>
    <property type="project" value="InterPro"/>
</dbReference>
<dbReference type="InterPro" id="IPR011009">
    <property type="entry name" value="Kinase-like_dom_sf"/>
</dbReference>
<evidence type="ECO:0000259" key="3">
    <source>
        <dbReference type="PROSITE" id="PS50011"/>
    </source>
</evidence>
<reference evidence="4 5" key="1">
    <citation type="submission" date="2019-02" db="EMBL/GenBank/DDBJ databases">
        <title>Deep-cultivation of Planctomycetes and their phenomic and genomic characterization uncovers novel biology.</title>
        <authorList>
            <person name="Wiegand S."/>
            <person name="Jogler M."/>
            <person name="Boedeker C."/>
            <person name="Pinto D."/>
            <person name="Vollmers J."/>
            <person name="Rivas-Marin E."/>
            <person name="Kohn T."/>
            <person name="Peeters S.H."/>
            <person name="Heuer A."/>
            <person name="Rast P."/>
            <person name="Oberbeckmann S."/>
            <person name="Bunk B."/>
            <person name="Jeske O."/>
            <person name="Meyerdierks A."/>
            <person name="Storesund J.E."/>
            <person name="Kallscheuer N."/>
            <person name="Luecker S."/>
            <person name="Lage O.M."/>
            <person name="Pohl T."/>
            <person name="Merkel B.J."/>
            <person name="Hornburger P."/>
            <person name="Mueller R.-W."/>
            <person name="Bruemmer F."/>
            <person name="Labrenz M."/>
            <person name="Spormann A.M."/>
            <person name="Op den Camp H."/>
            <person name="Overmann J."/>
            <person name="Amann R."/>
            <person name="Jetten M.S.M."/>
            <person name="Mascher T."/>
            <person name="Medema M.H."/>
            <person name="Devos D.P."/>
            <person name="Kaster A.-K."/>
            <person name="Ovreas L."/>
            <person name="Rohde M."/>
            <person name="Galperin M.Y."/>
            <person name="Jogler C."/>
        </authorList>
    </citation>
    <scope>NUCLEOTIDE SEQUENCE [LARGE SCALE GENOMIC DNA]</scope>
    <source>
        <strain evidence="4 5">K23_9</strain>
    </source>
</reference>
<dbReference type="InterPro" id="IPR000719">
    <property type="entry name" value="Prot_kinase_dom"/>
</dbReference>
<evidence type="ECO:0000256" key="2">
    <source>
        <dbReference type="SAM" id="Phobius"/>
    </source>
</evidence>
<accession>A0A517NXR9</accession>